<dbReference type="Proteomes" id="UP000316624">
    <property type="component" value="Unassembled WGS sequence"/>
</dbReference>
<dbReference type="AlphaFoldDB" id="A0A562KGF9"/>
<proteinExistence type="predicted"/>
<gene>
    <name evidence="1" type="ORF">IQ35_01761</name>
</gene>
<dbReference type="EMBL" id="VLKK01000005">
    <property type="protein sequence ID" value="TWH94518.1"/>
    <property type="molecule type" value="Genomic_DNA"/>
</dbReference>
<accession>A0A562KGF9</accession>
<name>A0A562KGF9_SPHWJ</name>
<evidence type="ECO:0000313" key="1">
    <source>
        <dbReference type="EMBL" id="TWH94518.1"/>
    </source>
</evidence>
<comment type="caution">
    <text evidence="1">The sequence shown here is derived from an EMBL/GenBank/DDBJ whole genome shotgun (WGS) entry which is preliminary data.</text>
</comment>
<evidence type="ECO:0000313" key="2">
    <source>
        <dbReference type="Proteomes" id="UP000316624"/>
    </source>
</evidence>
<sequence>MEAVGACRMGGSMHLPYLSDRKSYEEAAELISLFGDNAGYEAAARADRSRDLGNHIHFCRWRQIERLIVLLSYDQPLGTIH</sequence>
<keyword evidence="2" id="KW-1185">Reference proteome</keyword>
<protein>
    <submittedName>
        <fullName evidence="1">Uncharacterized protein</fullName>
    </submittedName>
</protein>
<reference evidence="1 2" key="1">
    <citation type="journal article" date="2015" name="Stand. Genomic Sci.">
        <title>Genomic Encyclopedia of Bacterial and Archaeal Type Strains, Phase III: the genomes of soil and plant-associated and newly described type strains.</title>
        <authorList>
            <person name="Whitman W.B."/>
            <person name="Woyke T."/>
            <person name="Klenk H.P."/>
            <person name="Zhou Y."/>
            <person name="Lilburn T.G."/>
            <person name="Beck B.J."/>
            <person name="De Vos P."/>
            <person name="Vandamme P."/>
            <person name="Eisen J.A."/>
            <person name="Garrity G."/>
            <person name="Hugenholtz P."/>
            <person name="Kyrpides N.C."/>
        </authorList>
    </citation>
    <scope>NUCLEOTIDE SEQUENCE [LARGE SCALE GENOMIC DNA]</scope>
    <source>
        <strain evidence="1 2">CGMCC 1.7748</strain>
    </source>
</reference>
<organism evidence="1 2">
    <name type="scientific">Sphingobium wenxiniae (strain DSM 21828 / CGMCC 1.7748 / JZ-1)</name>
    <dbReference type="NCBI Taxonomy" id="595605"/>
    <lineage>
        <taxon>Bacteria</taxon>
        <taxon>Pseudomonadati</taxon>
        <taxon>Pseudomonadota</taxon>
        <taxon>Alphaproteobacteria</taxon>
        <taxon>Sphingomonadales</taxon>
        <taxon>Sphingomonadaceae</taxon>
        <taxon>Sphingobium</taxon>
    </lineage>
</organism>